<dbReference type="SUPFAM" id="SSF48557">
    <property type="entry name" value="L-aspartase-like"/>
    <property type="match status" value="1"/>
</dbReference>
<evidence type="ECO:0000256" key="7">
    <source>
        <dbReference type="ARBA" id="ARBA00024477"/>
    </source>
</evidence>
<evidence type="ECO:0000256" key="9">
    <source>
        <dbReference type="ARBA" id="ARBA00049115"/>
    </source>
</evidence>
<feature type="domain" description="Adenylosuccinate lyase C-terminal" evidence="12">
    <location>
        <begin position="352"/>
        <end position="432"/>
    </location>
</feature>
<gene>
    <name evidence="13" type="ORF">QFZ34_004578</name>
</gene>
<dbReference type="Pfam" id="PF10397">
    <property type="entry name" value="ADSL_C"/>
    <property type="match status" value="1"/>
</dbReference>
<dbReference type="InterPro" id="IPR020557">
    <property type="entry name" value="Fumarate_lyase_CS"/>
</dbReference>
<evidence type="ECO:0000256" key="4">
    <source>
        <dbReference type="ARBA" id="ARBA00012339"/>
    </source>
</evidence>
<protein>
    <recommendedName>
        <fullName evidence="5 10">Adenylosuccinate lyase</fullName>
        <shortName evidence="11">ASL</shortName>
        <ecNumber evidence="4 10">4.3.2.2</ecNumber>
    </recommendedName>
    <alternativeName>
        <fullName evidence="8 11">Adenylosuccinase</fullName>
    </alternativeName>
</protein>
<evidence type="ECO:0000256" key="1">
    <source>
        <dbReference type="ARBA" id="ARBA00004706"/>
    </source>
</evidence>
<evidence type="ECO:0000256" key="3">
    <source>
        <dbReference type="ARBA" id="ARBA00008273"/>
    </source>
</evidence>
<dbReference type="Proteomes" id="UP001237780">
    <property type="component" value="Unassembled WGS sequence"/>
</dbReference>
<comment type="catalytic activity">
    <reaction evidence="9">
        <text>N(6)-(1,2-dicarboxyethyl)-AMP = fumarate + AMP</text>
        <dbReference type="Rhea" id="RHEA:16853"/>
        <dbReference type="ChEBI" id="CHEBI:29806"/>
        <dbReference type="ChEBI" id="CHEBI:57567"/>
        <dbReference type="ChEBI" id="CHEBI:456215"/>
        <dbReference type="EC" id="4.3.2.2"/>
    </reaction>
    <physiologicalReaction direction="left-to-right" evidence="9">
        <dbReference type="Rhea" id="RHEA:16854"/>
    </physiologicalReaction>
</comment>
<dbReference type="InterPro" id="IPR024083">
    <property type="entry name" value="Fumarase/histidase_N"/>
</dbReference>
<dbReference type="Gene3D" id="1.20.200.10">
    <property type="entry name" value="Fumarase/aspartase (Central domain)"/>
    <property type="match status" value="1"/>
</dbReference>
<dbReference type="InterPro" id="IPR019468">
    <property type="entry name" value="AdenyloSucc_lyase_C"/>
</dbReference>
<evidence type="ECO:0000256" key="2">
    <source>
        <dbReference type="ARBA" id="ARBA00004734"/>
    </source>
</evidence>
<dbReference type="PANTHER" id="PTHR43172:SF1">
    <property type="entry name" value="ADENYLOSUCCINATE LYASE"/>
    <property type="match status" value="1"/>
</dbReference>
<proteinExistence type="inferred from homology"/>
<dbReference type="PRINTS" id="PR00149">
    <property type="entry name" value="FUMRATELYASE"/>
</dbReference>
<reference evidence="13 14" key="1">
    <citation type="submission" date="2023-07" db="EMBL/GenBank/DDBJ databases">
        <title>Comparative genomics of wheat-associated soil bacteria to identify genetic determinants of phenazine resistance.</title>
        <authorList>
            <person name="Mouncey N."/>
        </authorList>
    </citation>
    <scope>NUCLEOTIDE SEQUENCE [LARGE SCALE GENOMIC DNA]</scope>
    <source>
        <strain evidence="13 14">W4I11</strain>
    </source>
</reference>
<dbReference type="PRINTS" id="PR00145">
    <property type="entry name" value="ARGSUCLYASE"/>
</dbReference>
<comment type="pathway">
    <text evidence="2 11">Purine metabolism; AMP biosynthesis via de novo pathway; AMP from IMP: step 2/2.</text>
</comment>
<dbReference type="CDD" id="cd01360">
    <property type="entry name" value="Adenylsuccinate_lyase_1"/>
    <property type="match status" value="1"/>
</dbReference>
<dbReference type="PROSITE" id="PS00163">
    <property type="entry name" value="FUMARATE_LYASES"/>
    <property type="match status" value="1"/>
</dbReference>
<evidence type="ECO:0000313" key="13">
    <source>
        <dbReference type="EMBL" id="MDQ0999396.1"/>
    </source>
</evidence>
<accession>A0ABU0SFY7</accession>
<sequence>MIPRYSRPEMVAIWSPETKFRIWFEIEAHACDALAELGVIPKEAAKTIWEKGGAATFDIDRIDEIERETKHDVIAFLTHLSEIVGPDARFVHQGMTSSDVLDTCFNVQLMRASDILLDDLDRLLAALKVRAFEHKDTVTIGRSHGIHAEPTTFGVKLAQAYAEFERCRNRLVAARGEIATCAISGAVGTFANIDPRVEEHVAKALGMQAEPVSTQVIPRDRHAMYFATLGVIASSVERLSVEIRHLQRTEVLEAEEYFSPGQKGSSAMPHKRNPVLTENMTGLARMVRAFALPAMENVALWHERDISHSSVERMIGPDATITLDFALARMVGVIEKLLVYPDNMLKNMNKFRGLIHSQRVLLALTQAGVSREDSYRLVQRNAMKVWEHGADFLEELLADADVRASLPEEVIREKFDLGYHTKHVDTIFNRVFGSTNNN</sequence>
<dbReference type="InterPro" id="IPR008948">
    <property type="entry name" value="L-Aspartase-like"/>
</dbReference>
<comment type="caution">
    <text evidence="13">The sequence shown here is derived from an EMBL/GenBank/DDBJ whole genome shotgun (WGS) entry which is preliminary data.</text>
</comment>
<dbReference type="Gene3D" id="1.10.275.10">
    <property type="entry name" value="Fumarase/aspartase (N-terminal domain)"/>
    <property type="match status" value="1"/>
</dbReference>
<dbReference type="InterPro" id="IPR000362">
    <property type="entry name" value="Fumarate_lyase_fam"/>
</dbReference>
<dbReference type="InterPro" id="IPR004769">
    <property type="entry name" value="Pur_lyase"/>
</dbReference>
<keyword evidence="14" id="KW-1185">Reference proteome</keyword>
<dbReference type="EMBL" id="JAUSZT010000003">
    <property type="protein sequence ID" value="MDQ0999396.1"/>
    <property type="molecule type" value="Genomic_DNA"/>
</dbReference>
<dbReference type="Pfam" id="PF00206">
    <property type="entry name" value="Lyase_1"/>
    <property type="match status" value="1"/>
</dbReference>
<dbReference type="SMART" id="SM00998">
    <property type="entry name" value="ADSL_C"/>
    <property type="match status" value="1"/>
</dbReference>
<evidence type="ECO:0000256" key="6">
    <source>
        <dbReference type="ARBA" id="ARBA00023239"/>
    </source>
</evidence>
<dbReference type="GO" id="GO:0016829">
    <property type="term" value="F:lyase activity"/>
    <property type="evidence" value="ECO:0007669"/>
    <property type="project" value="UniProtKB-KW"/>
</dbReference>
<dbReference type="RefSeq" id="WP_307285626.1">
    <property type="nucleotide sequence ID" value="NZ_JAUSZT010000003.1"/>
</dbReference>
<dbReference type="PANTHER" id="PTHR43172">
    <property type="entry name" value="ADENYLOSUCCINATE LYASE"/>
    <property type="match status" value="1"/>
</dbReference>
<comment type="catalytic activity">
    <reaction evidence="7">
        <text>(2S)-2-[5-amino-1-(5-phospho-beta-D-ribosyl)imidazole-4-carboxamido]succinate = 5-amino-1-(5-phospho-beta-D-ribosyl)imidazole-4-carboxamide + fumarate</text>
        <dbReference type="Rhea" id="RHEA:23920"/>
        <dbReference type="ChEBI" id="CHEBI:29806"/>
        <dbReference type="ChEBI" id="CHEBI:58443"/>
        <dbReference type="ChEBI" id="CHEBI:58475"/>
        <dbReference type="EC" id="4.3.2.2"/>
    </reaction>
    <physiologicalReaction direction="left-to-right" evidence="7">
        <dbReference type="Rhea" id="RHEA:23921"/>
    </physiologicalReaction>
</comment>
<organism evidence="13 14">
    <name type="scientific">Phyllobacterium ifriqiyense</name>
    <dbReference type="NCBI Taxonomy" id="314238"/>
    <lineage>
        <taxon>Bacteria</taxon>
        <taxon>Pseudomonadati</taxon>
        <taxon>Pseudomonadota</taxon>
        <taxon>Alphaproteobacteria</taxon>
        <taxon>Hyphomicrobiales</taxon>
        <taxon>Phyllobacteriaceae</taxon>
        <taxon>Phyllobacterium</taxon>
    </lineage>
</organism>
<evidence type="ECO:0000256" key="8">
    <source>
        <dbReference type="ARBA" id="ARBA00030717"/>
    </source>
</evidence>
<comment type="pathway">
    <text evidence="1 11">Purine metabolism; IMP biosynthesis via de novo pathway; 5-amino-1-(5-phospho-D-ribosyl)imidazole-4-carboxamide from 5-amino-1-(5-phospho-D-ribosyl)imidazole-4-carboxylate: step 2/2.</text>
</comment>
<dbReference type="EC" id="4.3.2.2" evidence="4 10"/>
<dbReference type="InterPro" id="IPR022761">
    <property type="entry name" value="Fumarate_lyase_N"/>
</dbReference>
<name>A0ABU0SFY7_9HYPH</name>
<evidence type="ECO:0000256" key="10">
    <source>
        <dbReference type="NCBIfam" id="TIGR00928"/>
    </source>
</evidence>
<keyword evidence="6 11" id="KW-0456">Lyase</keyword>
<comment type="similarity">
    <text evidence="3 11">Belongs to the lyase 1 family. Adenylosuccinate lyase subfamily.</text>
</comment>
<dbReference type="Gene3D" id="1.10.40.30">
    <property type="entry name" value="Fumarase/aspartase (C-terminal domain)"/>
    <property type="match status" value="1"/>
</dbReference>
<evidence type="ECO:0000313" key="14">
    <source>
        <dbReference type="Proteomes" id="UP001237780"/>
    </source>
</evidence>
<evidence type="ECO:0000256" key="11">
    <source>
        <dbReference type="RuleBase" id="RU361172"/>
    </source>
</evidence>
<evidence type="ECO:0000256" key="5">
    <source>
        <dbReference type="ARBA" id="ARBA00017058"/>
    </source>
</evidence>
<dbReference type="NCBIfam" id="TIGR00928">
    <property type="entry name" value="purB"/>
    <property type="match status" value="1"/>
</dbReference>
<evidence type="ECO:0000259" key="12">
    <source>
        <dbReference type="SMART" id="SM00998"/>
    </source>
</evidence>
<keyword evidence="11" id="KW-0658">Purine biosynthesis</keyword>